<dbReference type="EMBL" id="UYYG01000171">
    <property type="protein sequence ID" value="VDN53733.1"/>
    <property type="molecule type" value="Genomic_DNA"/>
</dbReference>
<keyword evidence="3 8" id="KW-1003">Cell membrane</keyword>
<keyword evidence="11" id="KW-1185">Reference proteome</keyword>
<dbReference type="InterPro" id="IPR017974">
    <property type="entry name" value="Claudin_CS"/>
</dbReference>
<evidence type="ECO:0000256" key="4">
    <source>
        <dbReference type="ARBA" id="ARBA00022692"/>
    </source>
</evidence>
<organism evidence="10 12">
    <name type="scientific">Dracunculus medinensis</name>
    <name type="common">Guinea worm</name>
    <dbReference type="NCBI Taxonomy" id="318479"/>
    <lineage>
        <taxon>Eukaryota</taxon>
        <taxon>Metazoa</taxon>
        <taxon>Ecdysozoa</taxon>
        <taxon>Nematoda</taxon>
        <taxon>Chromadorea</taxon>
        <taxon>Rhabditida</taxon>
        <taxon>Spirurina</taxon>
        <taxon>Dracunculoidea</taxon>
        <taxon>Dracunculidae</taxon>
        <taxon>Dracunculus</taxon>
    </lineage>
</organism>
<dbReference type="WBParaSite" id="DME_0001019601-mRNA-1">
    <property type="protein sequence ID" value="DME_0001019601-mRNA-1"/>
    <property type="gene ID" value="DME_0001019601"/>
</dbReference>
<protein>
    <recommendedName>
        <fullName evidence="8">Claudin</fullName>
    </recommendedName>
</protein>
<proteinExistence type="inferred from homology"/>
<dbReference type="GO" id="GO:0005923">
    <property type="term" value="C:bicellular tight junction"/>
    <property type="evidence" value="ECO:0007669"/>
    <property type="project" value="UniProtKB-SubCell"/>
</dbReference>
<keyword evidence="2 8" id="KW-0796">Tight junction</keyword>
<keyword evidence="5 8" id="KW-0965">Cell junction</keyword>
<dbReference type="InterPro" id="IPR006187">
    <property type="entry name" value="Claudin"/>
</dbReference>
<dbReference type="PANTHER" id="PTHR12002">
    <property type="entry name" value="CLAUDIN"/>
    <property type="match status" value="1"/>
</dbReference>
<evidence type="ECO:0000256" key="2">
    <source>
        <dbReference type="ARBA" id="ARBA00022427"/>
    </source>
</evidence>
<feature type="transmembrane region" description="Helical" evidence="8">
    <location>
        <begin position="165"/>
        <end position="191"/>
    </location>
</feature>
<dbReference type="Pfam" id="PF07062">
    <property type="entry name" value="Clc-like"/>
    <property type="match status" value="1"/>
</dbReference>
<gene>
    <name evidence="9" type="ORF">DME_LOCUS3706</name>
</gene>
<dbReference type="Proteomes" id="UP000038040">
    <property type="component" value="Unplaced"/>
</dbReference>
<reference evidence="12" key="1">
    <citation type="submission" date="2017-02" db="UniProtKB">
        <authorList>
            <consortium name="WormBaseParasite"/>
        </authorList>
    </citation>
    <scope>IDENTIFICATION</scope>
</reference>
<evidence type="ECO:0000256" key="7">
    <source>
        <dbReference type="ARBA" id="ARBA00023136"/>
    </source>
</evidence>
<evidence type="ECO:0000313" key="12">
    <source>
        <dbReference type="WBParaSite" id="DME_0001019601-mRNA-1"/>
    </source>
</evidence>
<evidence type="ECO:0000256" key="6">
    <source>
        <dbReference type="ARBA" id="ARBA00022989"/>
    </source>
</evidence>
<evidence type="ECO:0000256" key="3">
    <source>
        <dbReference type="ARBA" id="ARBA00022475"/>
    </source>
</evidence>
<dbReference type="Gene3D" id="1.20.140.150">
    <property type="match status" value="1"/>
</dbReference>
<evidence type="ECO:0000256" key="5">
    <source>
        <dbReference type="ARBA" id="ARBA00022949"/>
    </source>
</evidence>
<name>A0A0N4UQB7_DRAME</name>
<evidence type="ECO:0000313" key="10">
    <source>
        <dbReference type="Proteomes" id="UP000038040"/>
    </source>
</evidence>
<dbReference type="AlphaFoldDB" id="A0A0N4UQB7"/>
<comment type="function">
    <text evidence="8">Claudins function as major constituents of the tight junction complexes that regulate the permeability of epithelia.</text>
</comment>
<feature type="transmembrane region" description="Helical" evidence="8">
    <location>
        <begin position="94"/>
        <end position="114"/>
    </location>
</feature>
<evidence type="ECO:0000313" key="11">
    <source>
        <dbReference type="Proteomes" id="UP000274756"/>
    </source>
</evidence>
<feature type="transmembrane region" description="Helical" evidence="8">
    <location>
        <begin position="126"/>
        <end position="145"/>
    </location>
</feature>
<dbReference type="Proteomes" id="UP000274756">
    <property type="component" value="Unassembled WGS sequence"/>
</dbReference>
<evidence type="ECO:0000256" key="1">
    <source>
        <dbReference type="ARBA" id="ARBA00008295"/>
    </source>
</evidence>
<dbReference type="OrthoDB" id="10025519at2759"/>
<feature type="transmembrane region" description="Helical" evidence="8">
    <location>
        <begin position="7"/>
        <end position="28"/>
    </location>
</feature>
<keyword evidence="7 8" id="KW-0472">Membrane</keyword>
<accession>A0A0N4UQB7</accession>
<dbReference type="PROSITE" id="PS01346">
    <property type="entry name" value="CLAUDIN"/>
    <property type="match status" value="1"/>
</dbReference>
<reference evidence="9 11" key="2">
    <citation type="submission" date="2018-11" db="EMBL/GenBank/DDBJ databases">
        <authorList>
            <consortium name="Pathogen Informatics"/>
        </authorList>
    </citation>
    <scope>NUCLEOTIDE SEQUENCE [LARGE SCALE GENOMIC DNA]</scope>
</reference>
<dbReference type="GO" id="GO:0005886">
    <property type="term" value="C:plasma membrane"/>
    <property type="evidence" value="ECO:0007669"/>
    <property type="project" value="UniProtKB-SubCell"/>
</dbReference>
<dbReference type="GO" id="GO:0005198">
    <property type="term" value="F:structural molecule activity"/>
    <property type="evidence" value="ECO:0007669"/>
    <property type="project" value="InterPro"/>
</dbReference>
<dbReference type="InterPro" id="IPR010761">
    <property type="entry name" value="Clc_prot-like"/>
</dbReference>
<comment type="subcellular location">
    <subcellularLocation>
        <location evidence="8">Cell junction</location>
        <location evidence="8">Tight junction</location>
    </subcellularLocation>
    <subcellularLocation>
        <location evidence="8">Cell membrane</location>
        <topology evidence="8">Multi-pass membrane protein</topology>
    </subcellularLocation>
</comment>
<evidence type="ECO:0000256" key="8">
    <source>
        <dbReference type="RuleBase" id="RU060637"/>
    </source>
</evidence>
<comment type="similarity">
    <text evidence="1 8">Belongs to the claudin family.</text>
</comment>
<sequence>MVNLPTILQIFSFIFILCGSIINFIALATPSWQVVYARELQQWIKSGLWMNCQTRPSGMLSCAYTFSKNDINIYTGSDPINIRTPAFYEWHHNLLYLILLGQLFALLGMISFCLSQAVAIRKKAMILLSLLNVGSNLAFLIYANMVEYRFYHVSVSGIYEKHFGFSYYLHLLGSIFLLFGLLFAIAFIAFFNRLNNTERNRMLYSPYQVS</sequence>
<evidence type="ECO:0000313" key="9">
    <source>
        <dbReference type="EMBL" id="VDN53733.1"/>
    </source>
</evidence>
<keyword evidence="4 8" id="KW-0812">Transmembrane</keyword>
<keyword evidence="6 8" id="KW-1133">Transmembrane helix</keyword>